<dbReference type="EMBL" id="CP023778">
    <property type="protein sequence ID" value="ATL68168.1"/>
    <property type="molecule type" value="Genomic_DNA"/>
</dbReference>
<dbReference type="AlphaFoldDB" id="A0A291RLJ1"/>
<organism evidence="1 2">
    <name type="scientific">Nocardia terpenica</name>
    <dbReference type="NCBI Taxonomy" id="455432"/>
    <lineage>
        <taxon>Bacteria</taxon>
        <taxon>Bacillati</taxon>
        <taxon>Actinomycetota</taxon>
        <taxon>Actinomycetes</taxon>
        <taxon>Mycobacteriales</taxon>
        <taxon>Nocardiaceae</taxon>
        <taxon>Nocardia</taxon>
    </lineage>
</organism>
<dbReference type="KEGG" id="ntp:CRH09_20240"/>
<evidence type="ECO:0000313" key="2">
    <source>
        <dbReference type="Proteomes" id="UP000221961"/>
    </source>
</evidence>
<dbReference type="InterPro" id="IPR024520">
    <property type="entry name" value="DUF3558"/>
</dbReference>
<sequence>MERTMNDTDQHHPAESLWDPCQISHDIWRQIGVDPSTLTSDIAGFASFRGFKRCGGHDTRRTYAVDVWSQVSTLDHFQREETGAEFVPITITSRQGLRYRPASDTTGNQCNLIFPATQGSYSIVVVKLDSHSPIDPCDRVTEVANIVVPLLPA</sequence>
<reference evidence="1 2" key="1">
    <citation type="submission" date="2017-10" db="EMBL/GenBank/DDBJ databases">
        <title>Comparative genomics between pathogenic Norcardia.</title>
        <authorList>
            <person name="Zeng L."/>
        </authorList>
    </citation>
    <scope>NUCLEOTIDE SEQUENCE [LARGE SCALE GENOMIC DNA]</scope>
    <source>
        <strain evidence="1 2">NC_YFY_NT001</strain>
    </source>
</reference>
<protein>
    <submittedName>
        <fullName evidence="1">Uncharacterized protein</fullName>
    </submittedName>
</protein>
<proteinExistence type="predicted"/>
<dbReference type="Proteomes" id="UP000221961">
    <property type="component" value="Chromosome"/>
</dbReference>
<accession>A0A291RLJ1</accession>
<evidence type="ECO:0000313" key="1">
    <source>
        <dbReference type="EMBL" id="ATL68168.1"/>
    </source>
</evidence>
<name>A0A291RLJ1_9NOCA</name>
<dbReference type="Pfam" id="PF12079">
    <property type="entry name" value="DUF3558"/>
    <property type="match status" value="1"/>
</dbReference>
<gene>
    <name evidence="1" type="ORF">CRH09_20240</name>
</gene>